<dbReference type="SMART" id="SM00939">
    <property type="entry name" value="PepX_C"/>
    <property type="match status" value="1"/>
</dbReference>
<organism evidence="3 4">
    <name type="scientific">Selenomonas caprae</name>
    <dbReference type="NCBI Taxonomy" id="2606905"/>
    <lineage>
        <taxon>Bacteria</taxon>
        <taxon>Bacillati</taxon>
        <taxon>Bacillota</taxon>
        <taxon>Negativicutes</taxon>
        <taxon>Selenomonadales</taxon>
        <taxon>Selenomonadaceae</taxon>
        <taxon>Selenomonas</taxon>
    </lineage>
</organism>
<dbReference type="Gene3D" id="3.40.50.1820">
    <property type="entry name" value="alpha/beta hydrolase"/>
    <property type="match status" value="1"/>
</dbReference>
<dbReference type="AlphaFoldDB" id="A0A5D6WP55"/>
<keyword evidence="4" id="KW-1185">Reference proteome</keyword>
<evidence type="ECO:0000256" key="1">
    <source>
        <dbReference type="ARBA" id="ARBA00022801"/>
    </source>
</evidence>
<proteinExistence type="predicted"/>
<accession>A0A5D6WP55</accession>
<evidence type="ECO:0000313" key="4">
    <source>
        <dbReference type="Proteomes" id="UP000322783"/>
    </source>
</evidence>
<dbReference type="PANTHER" id="PTHR43056:SF10">
    <property type="entry name" value="COCE_NOND FAMILY, PUTATIVE (AFU_ORTHOLOGUE AFUA_7G00600)-RELATED"/>
    <property type="match status" value="1"/>
</dbReference>
<dbReference type="SUPFAM" id="SSF49785">
    <property type="entry name" value="Galactose-binding domain-like"/>
    <property type="match status" value="1"/>
</dbReference>
<dbReference type="NCBIfam" id="TIGR00976">
    <property type="entry name" value="CocE_NonD"/>
    <property type="match status" value="1"/>
</dbReference>
<comment type="caution">
    <text evidence="3">The sequence shown here is derived from an EMBL/GenBank/DDBJ whole genome shotgun (WGS) entry which is preliminary data.</text>
</comment>
<dbReference type="InterPro" id="IPR000383">
    <property type="entry name" value="Xaa-Pro-like_dom"/>
</dbReference>
<dbReference type="Gene3D" id="2.60.120.260">
    <property type="entry name" value="Galactose-binding domain-like"/>
    <property type="match status" value="1"/>
</dbReference>
<dbReference type="Pfam" id="PF02129">
    <property type="entry name" value="Peptidase_S15"/>
    <property type="match status" value="1"/>
</dbReference>
<dbReference type="InterPro" id="IPR013736">
    <property type="entry name" value="Xaa-Pro_dipept_C"/>
</dbReference>
<dbReference type="InterPro" id="IPR005674">
    <property type="entry name" value="CocE/Ser_esterase"/>
</dbReference>
<reference evidence="3 4" key="1">
    <citation type="submission" date="2019-08" db="EMBL/GenBank/DDBJ databases">
        <title>Selenomonas sp. mPRGC5 and Selenomonas sp. mPRGC8 isolated from ruminal fluid of dairy goat (Capra hircus).</title>
        <authorList>
            <person name="Poothong S."/>
            <person name="Nuengjamnong C."/>
            <person name="Tanasupawat S."/>
        </authorList>
    </citation>
    <scope>NUCLEOTIDE SEQUENCE [LARGE SCALE GENOMIC DNA]</scope>
    <source>
        <strain evidence="4">mPRGC8</strain>
    </source>
</reference>
<gene>
    <name evidence="3" type="ORF">FZ041_07275</name>
</gene>
<dbReference type="InterPro" id="IPR029058">
    <property type="entry name" value="AB_hydrolase_fold"/>
</dbReference>
<keyword evidence="1 3" id="KW-0378">Hydrolase</keyword>
<dbReference type="SUPFAM" id="SSF53474">
    <property type="entry name" value="alpha/beta-Hydrolases"/>
    <property type="match status" value="1"/>
</dbReference>
<dbReference type="GO" id="GO:0008239">
    <property type="term" value="F:dipeptidyl-peptidase activity"/>
    <property type="evidence" value="ECO:0007669"/>
    <property type="project" value="InterPro"/>
</dbReference>
<dbReference type="Pfam" id="PF08530">
    <property type="entry name" value="PepX_C"/>
    <property type="match status" value="1"/>
</dbReference>
<dbReference type="Gene3D" id="1.10.3020.20">
    <property type="match status" value="1"/>
</dbReference>
<dbReference type="InterPro" id="IPR050585">
    <property type="entry name" value="Xaa-Pro_dipeptidyl-ppase/CocE"/>
</dbReference>
<dbReference type="EMBL" id="VTOZ01000012">
    <property type="protein sequence ID" value="TYZ28869.1"/>
    <property type="molecule type" value="Genomic_DNA"/>
</dbReference>
<evidence type="ECO:0000259" key="2">
    <source>
        <dbReference type="SMART" id="SM00939"/>
    </source>
</evidence>
<evidence type="ECO:0000313" key="3">
    <source>
        <dbReference type="EMBL" id="TYZ28869.1"/>
    </source>
</evidence>
<dbReference type="PANTHER" id="PTHR43056">
    <property type="entry name" value="PEPTIDASE S9 PROLYL OLIGOPEPTIDASE"/>
    <property type="match status" value="1"/>
</dbReference>
<dbReference type="Proteomes" id="UP000322783">
    <property type="component" value="Unassembled WGS sequence"/>
</dbReference>
<dbReference type="InterPro" id="IPR008979">
    <property type="entry name" value="Galactose-bd-like_sf"/>
</dbReference>
<protein>
    <submittedName>
        <fullName evidence="3">CocE/NonD family hydrolase</fullName>
    </submittedName>
</protein>
<sequence length="656" mass="73055">MYDGKKINICNIGGHRMRGSMRKMFCLGLAALSMGIAVPGTMAAEKAAISLPQKMAGGETVEVYYRKGLPVSAARARAAGLKQEKMVLKAGSIRREGSKPLTCDILFEKDVPVTLRDGTVIYTDIFRPADEAKHPAIMAWSPYGKEIGGQWLDDVPGRAGVPQAATSGLEKFEAPDPAYWVAQGYVIINPDSRGAYHSEGNLNYWGSQNSQDGYDTIEWAAKQPWSNGKIGMSGNSWLTVSQWFIAGEQPPHLAAIAPWEGFVDHFRETANRGGIPNPVFPEGIWETFASQNYIEDQPRMVVTHTLLDAYWQDKIAKLQNIHIPAYVVASFTNPVHTHGTFAGFRQIPSKNKWLRVHNTNEWADYYQPEHVEDLRKFFDHYLKGVANDWEKTPRVRLSVLDPGHKDVVDRVEQEFPLARTQYKKLYLTGQQTLSWGKAAQEQVVSYDTQAERPAVDFVLTFDQDTELTGYMNLHTYVEADGAEDMELQVTVQKLDKDGKVIADPMTHMPTVSEGYLRVSQRALDKQKSTPAEPVLKHTHEDLLQKGEIVPVDIGIWPMGMKYHAGEKLQLTIAAYQPPKADSVPPFGVAKIAVPEKGYTFMPGEKPAMKILGGNHTEVTHPNLAVKAPATRNKGKHLIHVGGKYDSYLLVPVVPEK</sequence>
<name>A0A5D6WP55_9FIRM</name>
<feature type="domain" description="Xaa-Pro dipeptidyl-peptidase C-terminal" evidence="2">
    <location>
        <begin position="375"/>
        <end position="649"/>
    </location>
</feature>